<evidence type="ECO:0000256" key="1">
    <source>
        <dbReference type="SAM" id="MobiDB-lite"/>
    </source>
</evidence>
<keyword evidence="2" id="KW-0732">Signal</keyword>
<protein>
    <submittedName>
        <fullName evidence="3">Putative secreted protein</fullName>
    </submittedName>
</protein>
<feature type="chain" id="PRO_5015320657" evidence="2">
    <location>
        <begin position="25"/>
        <end position="93"/>
    </location>
</feature>
<dbReference type="AlphaFoldDB" id="A0A2R5LCE5"/>
<proteinExistence type="predicted"/>
<evidence type="ECO:0000313" key="3">
    <source>
        <dbReference type="EMBL" id="MBY07172.1"/>
    </source>
</evidence>
<reference evidence="3" key="1">
    <citation type="submission" date="2018-03" db="EMBL/GenBank/DDBJ databases">
        <title>The relapsing fever spirochete Borrelia turicatae persists in the highly oxidative environment of its soft-bodied tick vector.</title>
        <authorList>
            <person name="Bourret T.J."/>
            <person name="Boyle W.K."/>
            <person name="Valenzuela J.G."/>
            <person name="Oliveira F."/>
            <person name="Lopez J.E."/>
        </authorList>
    </citation>
    <scope>NUCLEOTIDE SEQUENCE</scope>
    <source>
        <strain evidence="3">Kansas strain/isolate</strain>
        <tissue evidence="3">Salivary glands</tissue>
    </source>
</reference>
<name>A0A2R5LCE5_9ACAR</name>
<feature type="region of interest" description="Disordered" evidence="1">
    <location>
        <begin position="72"/>
        <end position="93"/>
    </location>
</feature>
<accession>A0A2R5LCE5</accession>
<sequence length="93" mass="10265">MPHPGHRVLVVLLVLGNLIMLTSADDSEGKCLCDKCRPGDDCGESCICAGYNGQEMRCVYVSFDPEDYPDYELNDTDYSRSAPKRETALTNAD</sequence>
<dbReference type="EMBL" id="GGLE01003046">
    <property type="protein sequence ID" value="MBY07172.1"/>
    <property type="molecule type" value="Transcribed_RNA"/>
</dbReference>
<evidence type="ECO:0000256" key="2">
    <source>
        <dbReference type="SAM" id="SignalP"/>
    </source>
</evidence>
<feature type="signal peptide" evidence="2">
    <location>
        <begin position="1"/>
        <end position="24"/>
    </location>
</feature>
<organism evidence="3">
    <name type="scientific">Ornithodoros turicata</name>
    <dbReference type="NCBI Taxonomy" id="34597"/>
    <lineage>
        <taxon>Eukaryota</taxon>
        <taxon>Metazoa</taxon>
        <taxon>Ecdysozoa</taxon>
        <taxon>Arthropoda</taxon>
        <taxon>Chelicerata</taxon>
        <taxon>Arachnida</taxon>
        <taxon>Acari</taxon>
        <taxon>Parasitiformes</taxon>
        <taxon>Ixodida</taxon>
        <taxon>Ixodoidea</taxon>
        <taxon>Argasidae</taxon>
        <taxon>Ornithodorinae</taxon>
        <taxon>Ornithodoros</taxon>
    </lineage>
</organism>